<dbReference type="OrthoDB" id="7337537at2"/>
<dbReference type="Proteomes" id="UP000019155">
    <property type="component" value="Unassembled WGS sequence"/>
</dbReference>
<dbReference type="PATRIC" id="fig|1435051.3.peg.68"/>
<dbReference type="SUPFAM" id="SSF53822">
    <property type="entry name" value="Periplasmic binding protein-like I"/>
    <property type="match status" value="1"/>
</dbReference>
<evidence type="ECO:0000256" key="1">
    <source>
        <dbReference type="ARBA" id="ARBA00010062"/>
    </source>
</evidence>
<evidence type="ECO:0000313" key="5">
    <source>
        <dbReference type="EMBL" id="ETY72064.1"/>
    </source>
</evidence>
<keyword evidence="2 3" id="KW-0732">Signal</keyword>
<evidence type="ECO:0000259" key="4">
    <source>
        <dbReference type="Pfam" id="PF13458"/>
    </source>
</evidence>
<dbReference type="PROSITE" id="PS51257">
    <property type="entry name" value="PROKAR_LIPOPROTEIN"/>
    <property type="match status" value="1"/>
</dbReference>
<organism evidence="5 6">
    <name type="scientific">Bifidobacterium moukalabense DSM 27321</name>
    <dbReference type="NCBI Taxonomy" id="1435051"/>
    <lineage>
        <taxon>Bacteria</taxon>
        <taxon>Bacillati</taxon>
        <taxon>Actinomycetota</taxon>
        <taxon>Actinomycetes</taxon>
        <taxon>Bifidobacteriales</taxon>
        <taxon>Bifidobacteriaceae</taxon>
        <taxon>Bifidobacterium</taxon>
    </lineage>
</organism>
<dbReference type="Pfam" id="PF13458">
    <property type="entry name" value="Peripla_BP_6"/>
    <property type="match status" value="1"/>
</dbReference>
<evidence type="ECO:0000256" key="2">
    <source>
        <dbReference type="ARBA" id="ARBA00022729"/>
    </source>
</evidence>
<proteinExistence type="inferred from homology"/>
<name>W4NAL7_9BIFI</name>
<dbReference type="GeneID" id="97502470"/>
<sequence>MNRSTSDKTFIAALTCLTLIATPALAGCDDTSSSTGDTGSSSVRTDFMLGGLFPETGSLSYVAPGQMAAFKLAIKDINDAGGVLGNKIDSYIADVNDADHADQNTSAVQSVLAKDPSVIVGNPSSGVVKNTYHEIEGAKVTMISNGATAASLSGISDYFFRTVPPDTVQGVVLADAIVQDGVQNLAIACFNDEAGIGIRDIVVKKVEAAGVNVIYGGKDTFDPTEKNFGSLAASIKASGADAILVIAFDQTVPLVKSMAGVGIDTSKLYFFDGNMSDYSSKFEAGLLNGDKGTIPGAVAASDFRERLKTIDDSLTTYTFSAETYDAVVLAALAAQEGGSADSETIRKTLPAVSGTDNGIECSTYKECKALIKNGKRIAYHGMASIGAFNDKHDPSSAYIGVYTYDEDNMPQFDHSQQGNV</sequence>
<dbReference type="InterPro" id="IPR028082">
    <property type="entry name" value="Peripla_BP_I"/>
</dbReference>
<dbReference type="STRING" id="1435051.BMOU_0067"/>
<dbReference type="RefSeq" id="WP_034873713.1">
    <property type="nucleotide sequence ID" value="NZ_AZMV01000001.1"/>
</dbReference>
<dbReference type="InterPro" id="IPR028081">
    <property type="entry name" value="Leu-bd"/>
</dbReference>
<dbReference type="AlphaFoldDB" id="W4NAL7"/>
<reference evidence="5 6" key="1">
    <citation type="journal article" date="2014" name="Genome Announc.">
        <title>The Genome Sequence of Bifidobacterium moukalabense DSM 27321 Highlights the Close Phylogenetic Relatedness with the Bifidobacterium dentium Taxon.</title>
        <authorList>
            <person name="Lugli G.A."/>
            <person name="Duranti S."/>
            <person name="Milani C."/>
            <person name="Turroni F."/>
            <person name="Viappiani A."/>
            <person name="Mangifesta M."/>
            <person name="van Sinderen D."/>
            <person name="Ventura M."/>
        </authorList>
    </citation>
    <scope>NUCLEOTIDE SEQUENCE [LARGE SCALE GENOMIC DNA]</scope>
    <source>
        <strain evidence="5 6">DSM 27321</strain>
    </source>
</reference>
<dbReference type="eggNOG" id="COG0683">
    <property type="taxonomic scope" value="Bacteria"/>
</dbReference>
<dbReference type="InterPro" id="IPR051010">
    <property type="entry name" value="BCAA_transport"/>
</dbReference>
<feature type="domain" description="Leucine-binding protein" evidence="4">
    <location>
        <begin position="49"/>
        <end position="357"/>
    </location>
</feature>
<dbReference type="PANTHER" id="PTHR30483:SF6">
    <property type="entry name" value="PERIPLASMIC BINDING PROTEIN OF ABC TRANSPORTER FOR NATURAL AMINO ACIDS"/>
    <property type="match status" value="1"/>
</dbReference>
<dbReference type="PANTHER" id="PTHR30483">
    <property type="entry name" value="LEUCINE-SPECIFIC-BINDING PROTEIN"/>
    <property type="match status" value="1"/>
</dbReference>
<evidence type="ECO:0000313" key="6">
    <source>
        <dbReference type="Proteomes" id="UP000019155"/>
    </source>
</evidence>
<feature type="signal peptide" evidence="3">
    <location>
        <begin position="1"/>
        <end position="26"/>
    </location>
</feature>
<feature type="chain" id="PRO_5004845083" evidence="3">
    <location>
        <begin position="27"/>
        <end position="420"/>
    </location>
</feature>
<evidence type="ECO:0000256" key="3">
    <source>
        <dbReference type="SAM" id="SignalP"/>
    </source>
</evidence>
<gene>
    <name evidence="5" type="ORF">BMOU_0067</name>
</gene>
<protein>
    <submittedName>
        <fullName evidence="5">Branched-chain amino acid transport system substrate-binding protein</fullName>
    </submittedName>
</protein>
<comment type="similarity">
    <text evidence="1">Belongs to the leucine-binding protein family.</text>
</comment>
<dbReference type="EMBL" id="AZMV01000001">
    <property type="protein sequence ID" value="ETY72064.1"/>
    <property type="molecule type" value="Genomic_DNA"/>
</dbReference>
<comment type="caution">
    <text evidence="5">The sequence shown here is derived from an EMBL/GenBank/DDBJ whole genome shotgun (WGS) entry which is preliminary data.</text>
</comment>
<dbReference type="Gene3D" id="3.40.50.2300">
    <property type="match status" value="2"/>
</dbReference>
<accession>W4NAL7</accession>
<keyword evidence="6" id="KW-1185">Reference proteome</keyword>